<evidence type="ECO:0000313" key="3">
    <source>
        <dbReference type="EMBL" id="SZF02431.1"/>
    </source>
</evidence>
<dbReference type="PANTHER" id="PTHR35519">
    <property type="entry name" value="MEMBRANE PROTEINS"/>
    <property type="match status" value="1"/>
</dbReference>
<keyword evidence="2" id="KW-0812">Transmembrane</keyword>
<organism evidence="3 4">
    <name type="scientific">Blumeria hordei</name>
    <name type="common">Barley powdery mildew</name>
    <name type="synonym">Blumeria graminis f. sp. hordei</name>
    <dbReference type="NCBI Taxonomy" id="2867405"/>
    <lineage>
        <taxon>Eukaryota</taxon>
        <taxon>Fungi</taxon>
        <taxon>Dikarya</taxon>
        <taxon>Ascomycota</taxon>
        <taxon>Pezizomycotina</taxon>
        <taxon>Leotiomycetes</taxon>
        <taxon>Erysiphales</taxon>
        <taxon>Erysiphaceae</taxon>
        <taxon>Blumeria</taxon>
    </lineage>
</organism>
<dbReference type="InterPro" id="IPR025187">
    <property type="entry name" value="DUF4112"/>
</dbReference>
<evidence type="ECO:0000256" key="1">
    <source>
        <dbReference type="SAM" id="MobiDB-lite"/>
    </source>
</evidence>
<feature type="compositionally biased region" description="Low complexity" evidence="1">
    <location>
        <begin position="202"/>
        <end position="213"/>
    </location>
</feature>
<dbReference type="EMBL" id="UNSH01000042">
    <property type="protein sequence ID" value="SZF02431.1"/>
    <property type="molecule type" value="Genomic_DNA"/>
</dbReference>
<protein>
    <recommendedName>
        <fullName evidence="5">PH domain-containing protein</fullName>
    </recommendedName>
</protein>
<feature type="transmembrane region" description="Helical" evidence="2">
    <location>
        <begin position="77"/>
        <end position="100"/>
    </location>
</feature>
<gene>
    <name evidence="3" type="ORF">BLGHR1_13212</name>
</gene>
<accession>A0A383UQ35</accession>
<dbReference type="AlphaFoldDB" id="A0A383UQ35"/>
<keyword evidence="2" id="KW-1133">Transmembrane helix</keyword>
<reference evidence="3 4" key="1">
    <citation type="submission" date="2017-11" db="EMBL/GenBank/DDBJ databases">
        <authorList>
            <person name="Kracher B."/>
        </authorList>
    </citation>
    <scope>NUCLEOTIDE SEQUENCE [LARGE SCALE GENOMIC DNA]</scope>
    <source>
        <strain evidence="3 4">RACE1</strain>
    </source>
</reference>
<name>A0A383UQ35_BLUHO</name>
<evidence type="ECO:0000313" key="4">
    <source>
        <dbReference type="Proteomes" id="UP000275772"/>
    </source>
</evidence>
<dbReference type="Proteomes" id="UP000275772">
    <property type="component" value="Unassembled WGS sequence"/>
</dbReference>
<proteinExistence type="predicted"/>
<feature type="region of interest" description="Disordered" evidence="1">
    <location>
        <begin position="174"/>
        <end position="219"/>
    </location>
</feature>
<dbReference type="VEuPathDB" id="FungiDB:BLGHR1_13212"/>
<evidence type="ECO:0008006" key="5">
    <source>
        <dbReference type="Google" id="ProtNLM"/>
    </source>
</evidence>
<sequence length="219" mass="24250">MGGFLAKMISKKILGESLENKFGYEDPYFETIPASKIGDTSVRKKGKKRRKALPPGISDHDGKVLTKVKRRAYRLDMCLFSCCGISFGWSSVIGFMPGIGDAIDAFMALMVFRTCQQVEGGLPRSISLKMMANIIVDFCIGLVPVMGDICDAMFRANTRNAVVLENFLRDKGAKNLMGHSDNPPLDPSDPEEFDRREREEFSASSHTAATRAKTTTHRS</sequence>
<dbReference type="Pfam" id="PF13430">
    <property type="entry name" value="DUF4112"/>
    <property type="match status" value="1"/>
</dbReference>
<keyword evidence="2" id="KW-0472">Membrane</keyword>
<evidence type="ECO:0000256" key="2">
    <source>
        <dbReference type="SAM" id="Phobius"/>
    </source>
</evidence>
<dbReference type="PANTHER" id="PTHR35519:SF2">
    <property type="entry name" value="PH DOMAIN PROTEIN"/>
    <property type="match status" value="1"/>
</dbReference>